<geneLocation type="plasmid" evidence="3 4">
    <name>pNUITM-VK2</name>
</geneLocation>
<feature type="region of interest" description="Disordered" evidence="1">
    <location>
        <begin position="253"/>
        <end position="329"/>
    </location>
</feature>
<evidence type="ECO:0000313" key="4">
    <source>
        <dbReference type="Proteomes" id="UP001319930"/>
    </source>
</evidence>
<accession>A0A1B1LQP2</accession>
<proteinExistence type="predicted"/>
<evidence type="ECO:0000256" key="1">
    <source>
        <dbReference type="SAM" id="MobiDB-lite"/>
    </source>
</evidence>
<dbReference type="EMBL" id="AP025164">
    <property type="protein sequence ID" value="BDB31035.1"/>
    <property type="molecule type" value="Genomic_DNA"/>
</dbReference>
<keyword evidence="3" id="KW-0238">DNA-binding</keyword>
<dbReference type="GeneID" id="93756910"/>
<dbReference type="SUPFAM" id="SSF109709">
    <property type="entry name" value="KorB DNA-binding domain-like"/>
    <property type="match status" value="1"/>
</dbReference>
<reference evidence="2" key="1">
    <citation type="submission" date="2015-12" db="EMBL/GenBank/DDBJ databases">
        <title>Klebsiella pneumoniae strain KP04 plasmid pKP04VIM, complete sequence.</title>
        <authorList>
            <person name="Li R."/>
            <person name="Lin D."/>
            <person name="Chen C."/>
        </authorList>
    </citation>
    <scope>NUCLEOTIDE SEQUENCE</scope>
    <source>
        <plasmid evidence="2">pKP04VIM</plasmid>
    </source>
</reference>
<dbReference type="RefSeq" id="WP_017900693.1">
    <property type="nucleotide sequence ID" value="NZ_AP025164.1"/>
</dbReference>
<sequence length="413" mass="44566">MTTATLATPAKTKNENVSLRTFLEKNGIGGRLGNGLVMDPTHLNIIPGFNTRTAGLGEAYWELPEVKDHLARLAQQYADSPLEMAAMVVQVRDGQVVIRQGHCRHRAIPLANKIREERGEGPVDKIRVDEFRGSDGKAELFNLKGNDQLPVSIVAQAESLYRLHNDSEEPMSIEELAEARKVSVTHVRKLLKVHTAPEALKGLVVKGVVAYYAALDVMEKHPDNCVAIIQEAYDKFGKATDKTIGQVLLAQRAGENGTSGESDGNVTTITATDAGNASNSTAGAAAGAVDGSAGNEAGVAGGGSEEGAGSDNTEPTPTPAPKREPKQNFKTQLSVFDVLPKKISKEIVDNSLEVINRIVVDAKEIPFMEDGAEVLTKAQYQLTLTYEEFVQLTAAKDSYDKHLEKIQKKNTEQ</sequence>
<geneLocation type="plasmid" evidence="2">
    <name>pKP04VIM</name>
</geneLocation>
<protein>
    <submittedName>
        <fullName evidence="3">DNA-binding protein</fullName>
    </submittedName>
</protein>
<dbReference type="AlphaFoldDB" id="A0A1B1LQP2"/>
<keyword evidence="2" id="KW-0614">Plasmid</keyword>
<dbReference type="GO" id="GO:0003677">
    <property type="term" value="F:DNA binding"/>
    <property type="evidence" value="ECO:0007669"/>
    <property type="project" value="UniProtKB-KW"/>
</dbReference>
<dbReference type="EMBL" id="KU318421">
    <property type="protein sequence ID" value="ANS55349.1"/>
    <property type="molecule type" value="Genomic_DNA"/>
</dbReference>
<feature type="compositionally biased region" description="Low complexity" evidence="1">
    <location>
        <begin position="274"/>
        <end position="298"/>
    </location>
</feature>
<name>A0A1B1LQP2_KLEPN</name>
<gene>
    <name evidence="3" type="ORF">NUITMVK2_1490</name>
</gene>
<evidence type="ECO:0000313" key="2">
    <source>
        <dbReference type="EMBL" id="ANS55349.1"/>
    </source>
</evidence>
<feature type="compositionally biased region" description="Polar residues" evidence="1">
    <location>
        <begin position="256"/>
        <end position="273"/>
    </location>
</feature>
<organism evidence="2">
    <name type="scientific">Klebsiella pneumoniae</name>
    <dbReference type="NCBI Taxonomy" id="573"/>
    <lineage>
        <taxon>Bacteria</taxon>
        <taxon>Pseudomonadati</taxon>
        <taxon>Pseudomonadota</taxon>
        <taxon>Gammaproteobacteria</taxon>
        <taxon>Enterobacterales</taxon>
        <taxon>Enterobacteriaceae</taxon>
        <taxon>Klebsiella/Raoultella group</taxon>
        <taxon>Klebsiella</taxon>
        <taxon>Klebsiella pneumoniae complex</taxon>
    </lineage>
</organism>
<reference evidence="3 4" key="2">
    <citation type="submission" date="2021-09" db="EMBL/GenBank/DDBJ databases">
        <title>Whole genome sequencing of antimicrobial-resistant bacteria isolated from aquatic animals, plants, and environment in Asia.</title>
        <authorList>
            <person name="Hirabayashi A."/>
            <person name="Suzuki M."/>
        </authorList>
    </citation>
    <scope>NUCLEOTIDE SEQUENCE [LARGE SCALE GENOMIC DNA]</scope>
    <source>
        <strain evidence="3 4">NUITM-VK2</strain>
        <plasmid evidence="3 4">pNUITM-VK2</plasmid>
    </source>
</reference>
<dbReference type="Proteomes" id="UP001319930">
    <property type="component" value="Plasmid pNUITM-VK2"/>
</dbReference>
<evidence type="ECO:0000313" key="3">
    <source>
        <dbReference type="EMBL" id="BDB31035.1"/>
    </source>
</evidence>